<proteinExistence type="predicted"/>
<evidence type="ECO:0000256" key="1">
    <source>
        <dbReference type="SAM" id="MobiDB-lite"/>
    </source>
</evidence>
<dbReference type="OrthoDB" id="6359015at2759"/>
<evidence type="ECO:0000313" key="3">
    <source>
        <dbReference type="EMBL" id="CAH0104625.1"/>
    </source>
</evidence>
<gene>
    <name evidence="3" type="ORF">DGAL_LOCUS7535</name>
</gene>
<reference evidence="3" key="1">
    <citation type="submission" date="2021-11" db="EMBL/GenBank/DDBJ databases">
        <authorList>
            <person name="Schell T."/>
        </authorList>
    </citation>
    <scope>NUCLEOTIDE SEQUENCE</scope>
    <source>
        <strain evidence="3">M5</strain>
    </source>
</reference>
<evidence type="ECO:0000256" key="2">
    <source>
        <dbReference type="SAM" id="SignalP"/>
    </source>
</evidence>
<dbReference type="EMBL" id="CAKKLH010000146">
    <property type="protein sequence ID" value="CAH0104625.1"/>
    <property type="molecule type" value="Genomic_DNA"/>
</dbReference>
<evidence type="ECO:0000313" key="4">
    <source>
        <dbReference type="Proteomes" id="UP000789390"/>
    </source>
</evidence>
<accession>A0A8J2RQJ7</accession>
<keyword evidence="2" id="KW-0732">Signal</keyword>
<feature type="chain" id="PRO_5035260653" evidence="2">
    <location>
        <begin position="25"/>
        <end position="313"/>
    </location>
</feature>
<comment type="caution">
    <text evidence="3">The sequence shown here is derived from an EMBL/GenBank/DDBJ whole genome shotgun (WGS) entry which is preliminary data.</text>
</comment>
<organism evidence="3 4">
    <name type="scientific">Daphnia galeata</name>
    <dbReference type="NCBI Taxonomy" id="27404"/>
    <lineage>
        <taxon>Eukaryota</taxon>
        <taxon>Metazoa</taxon>
        <taxon>Ecdysozoa</taxon>
        <taxon>Arthropoda</taxon>
        <taxon>Crustacea</taxon>
        <taxon>Branchiopoda</taxon>
        <taxon>Diplostraca</taxon>
        <taxon>Cladocera</taxon>
        <taxon>Anomopoda</taxon>
        <taxon>Daphniidae</taxon>
        <taxon>Daphnia</taxon>
    </lineage>
</organism>
<protein>
    <submittedName>
        <fullName evidence="3">Uncharacterized protein</fullName>
    </submittedName>
</protein>
<sequence length="313" mass="33151">MTSFQNCVIPVTLIICLSVMLLEAMPYGEMMPPSPAYSAYPASSTADSSPWMPMAKPNYYSGGPSYNSYKPPYGARIVPLQSPYKLHAYNSPTFVSNNNIPPVTTQPKAPAVSQWAPPNPIIPEAPAARPWIQPPPQETEAPAVSQWVPPNPVMPQDPAASQWMQPPPQQTEAPAVSEWIPPNPTIPEVPAAIPSASQELTPIGALPVDPSSFPMSLPPPPSVFAPAVDVPAISPQPENTPAPSQPLPPPPVVQPDIGQANVIFSPVQDSASPPVQGPAQDSWPETPRVVPAADNIPALPPATFGQFAVQPAR</sequence>
<keyword evidence="4" id="KW-1185">Reference proteome</keyword>
<dbReference type="AlphaFoldDB" id="A0A8J2RQJ7"/>
<name>A0A8J2RQJ7_9CRUS</name>
<feature type="compositionally biased region" description="Pro residues" evidence="1">
    <location>
        <begin position="238"/>
        <end position="253"/>
    </location>
</feature>
<feature type="region of interest" description="Disordered" evidence="1">
    <location>
        <begin position="228"/>
        <end position="296"/>
    </location>
</feature>
<feature type="signal peptide" evidence="2">
    <location>
        <begin position="1"/>
        <end position="24"/>
    </location>
</feature>
<dbReference type="Proteomes" id="UP000789390">
    <property type="component" value="Unassembled WGS sequence"/>
</dbReference>